<dbReference type="OrthoDB" id="2814158at2"/>
<name>A0A4V6YE54_9FIRM</name>
<evidence type="ECO:0000259" key="1">
    <source>
        <dbReference type="Pfam" id="PF07158"/>
    </source>
</evidence>
<dbReference type="RefSeq" id="WP_137697622.1">
    <property type="nucleotide sequence ID" value="NZ_CP061336.1"/>
</dbReference>
<evidence type="ECO:0000313" key="3">
    <source>
        <dbReference type="Proteomes" id="UP000306409"/>
    </source>
</evidence>
<dbReference type="InterPro" id="IPR009827">
    <property type="entry name" value="MatC_N"/>
</dbReference>
<dbReference type="Proteomes" id="UP000306409">
    <property type="component" value="Chromosome"/>
</dbReference>
<dbReference type="AlphaFoldDB" id="A0A4V6YE54"/>
<feature type="domain" description="Dicarboxylate carrier MatC N-terminal" evidence="1">
    <location>
        <begin position="1"/>
        <end position="147"/>
    </location>
</feature>
<dbReference type="Pfam" id="PF07158">
    <property type="entry name" value="MatC_N"/>
    <property type="match status" value="1"/>
</dbReference>
<gene>
    <name evidence="2" type="ORF">EHE19_003625</name>
</gene>
<organism evidence="2 3">
    <name type="scientific">Ruminiclostridium herbifermentans</name>
    <dbReference type="NCBI Taxonomy" id="2488810"/>
    <lineage>
        <taxon>Bacteria</taxon>
        <taxon>Bacillati</taxon>
        <taxon>Bacillota</taxon>
        <taxon>Clostridia</taxon>
        <taxon>Eubacteriales</taxon>
        <taxon>Oscillospiraceae</taxon>
        <taxon>Ruminiclostridium</taxon>
    </lineage>
</organism>
<reference evidence="2 3" key="1">
    <citation type="submission" date="2020-09" db="EMBL/GenBank/DDBJ databases">
        <title>Characterization and genome sequencing of Ruminiclostridium sp. nov. MA18.</title>
        <authorList>
            <person name="Rettenmaier R."/>
            <person name="Kowollik M.-L."/>
            <person name="Liebl W."/>
            <person name="Zverlov V."/>
        </authorList>
    </citation>
    <scope>NUCLEOTIDE SEQUENCE [LARGE SCALE GENOMIC DNA]</scope>
    <source>
        <strain evidence="2 3">MA18</strain>
    </source>
</reference>
<accession>A0A4V6YE54</accession>
<proteinExistence type="predicted"/>
<protein>
    <recommendedName>
        <fullName evidence="1">Dicarboxylate carrier MatC N-terminal domain-containing protein</fullName>
    </recommendedName>
</protein>
<evidence type="ECO:0000313" key="2">
    <source>
        <dbReference type="EMBL" id="QNU67580.1"/>
    </source>
</evidence>
<sequence>MNDILIFLASIVLVIVIGSIFKVNIGFIAIVFAYLLSVSVLDVSVSELFQIWPAKLFLIIFSISLFYSFASSNGSIEKLAIKFIYRFRTIPAMIPIGIFLITVLIAGSGGGPYVATVVMAPITLKIAAISGMNPLLGVIAVTCGASGISLSQLSVVGQLVRGLIERTEYSEQASTLQQMVFSNAMMFHTFIFILFYFILKGYKLKPAIMEKPSEFTKEQATSIGIIAFVILMYLSPNLLGLIFPNNTVIELVKSKFDFTFAALIGATISFLLKLGDEKEVFRKIPWSTLILVTGMGLLVGVGEKCGIIQELAELVGTNVTPKLIPVIMAGCSGLMSFISDGPGVVYPTLYPLVSGIADITGINPGLLFSAVSVGDSTTVISPFSTGGAMFLSFVTLEKQREKMFVQFMIIPFVFLAILIGLISLKVFIYGI</sequence>
<keyword evidence="3" id="KW-1185">Reference proteome</keyword>
<dbReference type="KEGG" id="rher:EHE19_003625"/>
<dbReference type="EMBL" id="CP061336">
    <property type="protein sequence ID" value="QNU67580.1"/>
    <property type="molecule type" value="Genomic_DNA"/>
</dbReference>